<sequence length="219" mass="23215">MRAKRLACAVLVLAVLGGCGAGDAGTTVQSAADEPAAQSVGDVRGWRAVATVADRHRLREWRAAWIAALGKARGSGAGARIDADASLYAYDTALSDPLPPAGDYRCRTVKLGAKTIGGLDYVAYPFFRCRVAVEGGEVTLAKLTGSQRMIGTLYPHDTARAVFLGTIALGDERGAMRYGRDATRDVAGWVERIGPAHWRVAQPYPAFESTLDVLELVPA</sequence>
<keyword evidence="3" id="KW-1185">Reference proteome</keyword>
<organism evidence="2 3">
    <name type="scientific">Sphingomonas hominis</name>
    <dbReference type="NCBI Taxonomy" id="2741495"/>
    <lineage>
        <taxon>Bacteria</taxon>
        <taxon>Pseudomonadati</taxon>
        <taxon>Pseudomonadota</taxon>
        <taxon>Alphaproteobacteria</taxon>
        <taxon>Sphingomonadales</taxon>
        <taxon>Sphingomonadaceae</taxon>
        <taxon>Sphingomonas</taxon>
    </lineage>
</organism>
<dbReference type="InterPro" id="IPR032609">
    <property type="entry name" value="DUF4893"/>
</dbReference>
<evidence type="ECO:0000313" key="3">
    <source>
        <dbReference type="Proteomes" id="UP000621447"/>
    </source>
</evidence>
<keyword evidence="1" id="KW-0732">Signal</keyword>
<feature type="signal peptide" evidence="1">
    <location>
        <begin position="1"/>
        <end position="24"/>
    </location>
</feature>
<evidence type="ECO:0000256" key="1">
    <source>
        <dbReference type="SAM" id="SignalP"/>
    </source>
</evidence>
<feature type="chain" id="PRO_5046679099" evidence="1">
    <location>
        <begin position="25"/>
        <end position="219"/>
    </location>
</feature>
<evidence type="ECO:0000313" key="2">
    <source>
        <dbReference type="EMBL" id="NTS63910.1"/>
    </source>
</evidence>
<name>A0ABX2JJA1_9SPHN</name>
<gene>
    <name evidence="2" type="ORF">HRV97_01880</name>
</gene>
<comment type="caution">
    <text evidence="2">The sequence shown here is derived from an EMBL/GenBank/DDBJ whole genome shotgun (WGS) entry which is preliminary data.</text>
</comment>
<dbReference type="Proteomes" id="UP000621447">
    <property type="component" value="Unassembled WGS sequence"/>
</dbReference>
<protein>
    <submittedName>
        <fullName evidence="2">DUF4893 domain-containing protein</fullName>
    </submittedName>
</protein>
<reference evidence="2 3" key="1">
    <citation type="submission" date="2020-06" db="EMBL/GenBank/DDBJ databases">
        <title>Sphingomonas hominis sp. nov., a member of the Sphingomonas, isolated from the hair of a 22-year-old girl.</title>
        <authorList>
            <person name="Zhang D.-F."/>
            <person name="Cui X.-W."/>
        </authorList>
    </citation>
    <scope>NUCLEOTIDE SEQUENCE [LARGE SCALE GENOMIC DNA]</scope>
    <source>
        <strain evidence="2 3">HHU CXW</strain>
    </source>
</reference>
<proteinExistence type="predicted"/>
<dbReference type="EMBL" id="JABULH010000001">
    <property type="protein sequence ID" value="NTS63910.1"/>
    <property type="molecule type" value="Genomic_DNA"/>
</dbReference>
<dbReference type="PROSITE" id="PS51257">
    <property type="entry name" value="PROKAR_LIPOPROTEIN"/>
    <property type="match status" value="1"/>
</dbReference>
<accession>A0ABX2JJA1</accession>
<dbReference type="RefSeq" id="WP_174191997.1">
    <property type="nucleotide sequence ID" value="NZ_JABULH010000001.1"/>
</dbReference>
<dbReference type="Pfam" id="PF16233">
    <property type="entry name" value="DUF4893"/>
    <property type="match status" value="1"/>
</dbReference>